<keyword evidence="6" id="KW-1185">Reference proteome</keyword>
<name>A0A5C6JW28_9ACTN</name>
<keyword evidence="2" id="KW-0378">Hydrolase</keyword>
<gene>
    <name evidence="5" type="ORF">FRZ03_12515</name>
</gene>
<dbReference type="GO" id="GO:0016787">
    <property type="term" value="F:hydrolase activity"/>
    <property type="evidence" value="ECO:0007669"/>
    <property type="project" value="UniProtKB-KW"/>
</dbReference>
<evidence type="ECO:0000256" key="3">
    <source>
        <dbReference type="SAM" id="MobiDB-lite"/>
    </source>
</evidence>
<evidence type="ECO:0000256" key="1">
    <source>
        <dbReference type="ARBA" id="ARBA00007169"/>
    </source>
</evidence>
<feature type="compositionally biased region" description="Basic residues" evidence="3">
    <location>
        <begin position="1"/>
        <end position="11"/>
    </location>
</feature>
<dbReference type="PANTHER" id="PTHR11487:SF0">
    <property type="entry name" value="S-ACYL FATTY ACID SYNTHASE THIOESTERASE, MEDIUM CHAIN"/>
    <property type="match status" value="1"/>
</dbReference>
<organism evidence="5 6">
    <name type="scientific">Streptomyces misionensis</name>
    <dbReference type="NCBI Taxonomy" id="67331"/>
    <lineage>
        <taxon>Bacteria</taxon>
        <taxon>Bacillati</taxon>
        <taxon>Actinomycetota</taxon>
        <taxon>Actinomycetes</taxon>
        <taxon>Kitasatosporales</taxon>
        <taxon>Streptomycetaceae</taxon>
        <taxon>Streptomyces</taxon>
    </lineage>
</organism>
<accession>A0A5C6JW28</accession>
<feature type="region of interest" description="Disordered" evidence="3">
    <location>
        <begin position="1"/>
        <end position="25"/>
    </location>
</feature>
<dbReference type="InterPro" id="IPR020802">
    <property type="entry name" value="TesA-like"/>
</dbReference>
<dbReference type="EMBL" id="VOGW01000069">
    <property type="protein sequence ID" value="TWV49637.1"/>
    <property type="molecule type" value="Genomic_DNA"/>
</dbReference>
<dbReference type="SMART" id="SM00824">
    <property type="entry name" value="PKS_TE"/>
    <property type="match status" value="1"/>
</dbReference>
<dbReference type="InterPro" id="IPR012223">
    <property type="entry name" value="TEII"/>
</dbReference>
<evidence type="ECO:0000313" key="6">
    <source>
        <dbReference type="Proteomes" id="UP000320481"/>
    </source>
</evidence>
<reference evidence="5" key="1">
    <citation type="journal article" date="2019" name="Microbiol. Resour. Announc.">
        <title>Draft Genomic Sequences of Streptomyces misionensis and Streptomyces albidoflavus, bacteria applied for phytopathogen biocontrol.</title>
        <authorList>
            <person name="Pylro V."/>
            <person name="Dias A."/>
            <person name="Andreote F."/>
            <person name="Varani A."/>
            <person name="Andreote C."/>
            <person name="Bernardo E."/>
            <person name="Martins T."/>
        </authorList>
    </citation>
    <scope>NUCLEOTIDE SEQUENCE [LARGE SCALE GENOMIC DNA]</scope>
    <source>
        <strain evidence="5">66</strain>
    </source>
</reference>
<sequence length="254" mass="27808">MRIRDRRKHVSAPRAAEETPFPEPAAPRPLRMMCVPYAGAGAGVYRGWRQEPGTVLEVVPIQLPGREEEFTAPFHRTVRAAAADVAGRVADEADGAPFVLFGHSLGALLAYEATRHLREIGGPLPRHLVVSGSASPRRRRPEKLSDDPARAVAQLRELTGQPDAFADPEIRDLLLPALRADLAMSESYRPQPHHPLPVPLTALRGTADTSVPAADWRDWAAYTSAGFRTVEFPGGHMYLTESWPDVLRAVAELV</sequence>
<comment type="caution">
    <text evidence="5">The sequence shown here is derived from an EMBL/GenBank/DDBJ whole genome shotgun (WGS) entry which is preliminary data.</text>
</comment>
<protein>
    <submittedName>
        <fullName evidence="5">Thioesterase</fullName>
    </submittedName>
</protein>
<feature type="domain" description="Thioesterase TesA-like" evidence="4">
    <location>
        <begin position="33"/>
        <end position="254"/>
    </location>
</feature>
<evidence type="ECO:0000313" key="5">
    <source>
        <dbReference type="EMBL" id="TWV49637.1"/>
    </source>
</evidence>
<evidence type="ECO:0000256" key="2">
    <source>
        <dbReference type="ARBA" id="ARBA00022801"/>
    </source>
</evidence>
<proteinExistence type="inferred from homology"/>
<evidence type="ECO:0000259" key="4">
    <source>
        <dbReference type="SMART" id="SM00824"/>
    </source>
</evidence>
<dbReference type="InterPro" id="IPR001031">
    <property type="entry name" value="Thioesterase"/>
</dbReference>
<dbReference type="PANTHER" id="PTHR11487">
    <property type="entry name" value="THIOESTERASE"/>
    <property type="match status" value="1"/>
</dbReference>
<dbReference type="Gene3D" id="3.40.50.1820">
    <property type="entry name" value="alpha/beta hydrolase"/>
    <property type="match status" value="1"/>
</dbReference>
<dbReference type="Proteomes" id="UP000320481">
    <property type="component" value="Unassembled WGS sequence"/>
</dbReference>
<dbReference type="GO" id="GO:0008610">
    <property type="term" value="P:lipid biosynthetic process"/>
    <property type="evidence" value="ECO:0007669"/>
    <property type="project" value="TreeGrafter"/>
</dbReference>
<dbReference type="Pfam" id="PF00975">
    <property type="entry name" value="Thioesterase"/>
    <property type="match status" value="1"/>
</dbReference>
<dbReference type="SUPFAM" id="SSF53474">
    <property type="entry name" value="alpha/beta-Hydrolases"/>
    <property type="match status" value="1"/>
</dbReference>
<feature type="region of interest" description="Disordered" evidence="3">
    <location>
        <begin position="128"/>
        <end position="148"/>
    </location>
</feature>
<dbReference type="AlphaFoldDB" id="A0A5C6JW28"/>
<comment type="similarity">
    <text evidence="1">Belongs to the thioesterase family.</text>
</comment>
<dbReference type="InterPro" id="IPR029058">
    <property type="entry name" value="AB_hydrolase_fold"/>
</dbReference>